<dbReference type="eggNOG" id="COG0270">
    <property type="taxonomic scope" value="Bacteria"/>
</dbReference>
<proteinExistence type="inferred from homology"/>
<dbReference type="GO" id="GO:0003677">
    <property type="term" value="F:DNA binding"/>
    <property type="evidence" value="ECO:0007669"/>
    <property type="project" value="TreeGrafter"/>
</dbReference>
<protein>
    <recommendedName>
        <fullName evidence="7">Cytosine-specific methyltransferase</fullName>
        <ecNumber evidence="7">2.1.1.37</ecNumber>
    </recommendedName>
</protein>
<dbReference type="EMBL" id="CM002803">
    <property type="protein sequence ID" value="KEI65552.1"/>
    <property type="molecule type" value="Genomic_DNA"/>
</dbReference>
<dbReference type="GO" id="GO:0003886">
    <property type="term" value="F:DNA (cytosine-5-)-methyltransferase activity"/>
    <property type="evidence" value="ECO:0007669"/>
    <property type="project" value="UniProtKB-EC"/>
</dbReference>
<dbReference type="RefSeq" id="WP_042151493.1">
    <property type="nucleotide sequence ID" value="NZ_CM002803.1"/>
</dbReference>
<gene>
    <name evidence="8" type="ORF">A19Y_0329</name>
</gene>
<dbReference type="SUPFAM" id="SSF53335">
    <property type="entry name" value="S-adenosyl-L-methionine-dependent methyltransferases"/>
    <property type="match status" value="1"/>
</dbReference>
<evidence type="ECO:0000256" key="4">
    <source>
        <dbReference type="ARBA" id="ARBA00022747"/>
    </source>
</evidence>
<keyword evidence="1 5" id="KW-0489">Methyltransferase</keyword>
<evidence type="ECO:0000256" key="1">
    <source>
        <dbReference type="ARBA" id="ARBA00022603"/>
    </source>
</evidence>
<evidence type="ECO:0000256" key="2">
    <source>
        <dbReference type="ARBA" id="ARBA00022679"/>
    </source>
</evidence>
<reference evidence="8 9" key="1">
    <citation type="journal article" date="2014" name="Appl. Environ. Microbiol.">
        <title>Elucidation of insertion elements encoded on plasmids and in vitro construction of shuttle vectors from the toxic cyanobacterium Planktothrix.</title>
        <authorList>
            <person name="Christiansen G."/>
            <person name="Goesmann A."/>
            <person name="Kurmayer R."/>
        </authorList>
    </citation>
    <scope>NUCLEOTIDE SEQUENCE [LARGE SCALE GENOMIC DNA]</scope>
    <source>
        <strain evidence="8 9">NIVA-CYA 126/8</strain>
    </source>
</reference>
<dbReference type="GO" id="GO:0032259">
    <property type="term" value="P:methylation"/>
    <property type="evidence" value="ECO:0007669"/>
    <property type="project" value="UniProtKB-KW"/>
</dbReference>
<evidence type="ECO:0000313" key="9">
    <source>
        <dbReference type="Proteomes" id="UP000027395"/>
    </source>
</evidence>
<evidence type="ECO:0000256" key="3">
    <source>
        <dbReference type="ARBA" id="ARBA00022691"/>
    </source>
</evidence>
<keyword evidence="9" id="KW-1185">Reference proteome</keyword>
<dbReference type="CDD" id="cd00315">
    <property type="entry name" value="Cyt_C5_DNA_methylase"/>
    <property type="match status" value="1"/>
</dbReference>
<keyword evidence="4" id="KW-0680">Restriction system</keyword>
<dbReference type="EC" id="2.1.1.37" evidence="7"/>
<evidence type="ECO:0000256" key="5">
    <source>
        <dbReference type="PROSITE-ProRule" id="PRU01016"/>
    </source>
</evidence>
<comment type="catalytic activity">
    <reaction evidence="7">
        <text>a 2'-deoxycytidine in DNA + S-adenosyl-L-methionine = a 5-methyl-2'-deoxycytidine in DNA + S-adenosyl-L-homocysteine + H(+)</text>
        <dbReference type="Rhea" id="RHEA:13681"/>
        <dbReference type="Rhea" id="RHEA-COMP:11369"/>
        <dbReference type="Rhea" id="RHEA-COMP:11370"/>
        <dbReference type="ChEBI" id="CHEBI:15378"/>
        <dbReference type="ChEBI" id="CHEBI:57856"/>
        <dbReference type="ChEBI" id="CHEBI:59789"/>
        <dbReference type="ChEBI" id="CHEBI:85452"/>
        <dbReference type="ChEBI" id="CHEBI:85454"/>
        <dbReference type="EC" id="2.1.1.37"/>
    </reaction>
</comment>
<dbReference type="GO" id="GO:0009307">
    <property type="term" value="P:DNA restriction-modification system"/>
    <property type="evidence" value="ECO:0007669"/>
    <property type="project" value="UniProtKB-KW"/>
</dbReference>
<dbReference type="InterPro" id="IPR018117">
    <property type="entry name" value="C5_DNA_meth_AS"/>
</dbReference>
<dbReference type="HOGENOM" id="CLU_006958_2_0_3"/>
<feature type="active site" evidence="5">
    <location>
        <position position="86"/>
    </location>
</feature>
<dbReference type="PROSITE" id="PS00094">
    <property type="entry name" value="C5_MTASE_1"/>
    <property type="match status" value="1"/>
</dbReference>
<evidence type="ECO:0000313" key="8">
    <source>
        <dbReference type="EMBL" id="KEI65552.1"/>
    </source>
</evidence>
<keyword evidence="2 5" id="KW-0808">Transferase</keyword>
<evidence type="ECO:0000256" key="6">
    <source>
        <dbReference type="RuleBase" id="RU000416"/>
    </source>
</evidence>
<organism evidence="8 9">
    <name type="scientific">Planktothrix agardhii (strain NIVA-CYA 126/8)</name>
    <dbReference type="NCBI Taxonomy" id="388467"/>
    <lineage>
        <taxon>Bacteria</taxon>
        <taxon>Bacillati</taxon>
        <taxon>Cyanobacteriota</taxon>
        <taxon>Cyanophyceae</taxon>
        <taxon>Oscillatoriophycideae</taxon>
        <taxon>Oscillatoriales</taxon>
        <taxon>Microcoleaceae</taxon>
        <taxon>Planktothrix</taxon>
    </lineage>
</organism>
<dbReference type="InterPro" id="IPR050390">
    <property type="entry name" value="C5-Methyltransferase"/>
</dbReference>
<dbReference type="PANTHER" id="PTHR10629:SF52">
    <property type="entry name" value="DNA (CYTOSINE-5)-METHYLTRANSFERASE 1"/>
    <property type="match status" value="1"/>
</dbReference>
<dbReference type="InterPro" id="IPR001525">
    <property type="entry name" value="C5_MeTfrase"/>
</dbReference>
<dbReference type="AlphaFoldDB" id="A0A073CC97"/>
<dbReference type="Proteomes" id="UP000027395">
    <property type="component" value="Chromosome"/>
</dbReference>
<dbReference type="NCBIfam" id="TIGR00675">
    <property type="entry name" value="dcm"/>
    <property type="match status" value="1"/>
</dbReference>
<accession>A0A073CC97</accession>
<dbReference type="InterPro" id="IPR029063">
    <property type="entry name" value="SAM-dependent_MTases_sf"/>
</dbReference>
<dbReference type="PATRIC" id="fig|388467.6.peg.279"/>
<dbReference type="STRING" id="388467.A19Y_0329"/>
<dbReference type="Pfam" id="PF00145">
    <property type="entry name" value="DNA_methylase"/>
    <property type="match status" value="1"/>
</dbReference>
<dbReference type="PRINTS" id="PR00105">
    <property type="entry name" value="C5METTRFRASE"/>
</dbReference>
<dbReference type="Gene3D" id="3.40.50.150">
    <property type="entry name" value="Vaccinia Virus protein VP39"/>
    <property type="match status" value="1"/>
</dbReference>
<evidence type="ECO:0000256" key="7">
    <source>
        <dbReference type="RuleBase" id="RU000417"/>
    </source>
</evidence>
<sequence length="377" mass="42873">MPLTERLSKIKWEHIPSTLSLFSGCGGMDLPLHKAGFKVVWAIDANRDACQTFRRNIGDVIVNNQIENINIAEVPDADLITGGFPCQDFSMIWKRPGLEGERGNLYTYFLKFVQDKKPKAFIAENVKGLLSANNYQAIEQIISDFENIETGYLVKPKLYNFADYGVPQFRERVLLVGIRKDTGFNFIHPEPEYGLNRKYPYRTASDALAGVENISNNNEHQKIQPRTIEILKRIKPGGNFTDIPKDSEYYVKGMISHVYRRLHPNQPSTTIIAGGGGGTWGYHYDEPRALTNRERARLQSFPDDFIFEGSFTEIRRQIGNAVPPDGIVALIEGLIPLFTGKYQSVDLYELSENLQKLSIKERLKLANQENRELVSLR</sequence>
<comment type="similarity">
    <text evidence="5 6">Belongs to the class I-like SAM-binding methyltransferase superfamily. C5-methyltransferase family.</text>
</comment>
<name>A0A073CC97_PLAA1</name>
<dbReference type="PROSITE" id="PS51257">
    <property type="entry name" value="PROKAR_LIPOPROTEIN"/>
    <property type="match status" value="1"/>
</dbReference>
<dbReference type="Gene3D" id="3.90.120.10">
    <property type="entry name" value="DNA Methylase, subunit A, domain 2"/>
    <property type="match status" value="1"/>
</dbReference>
<dbReference type="PROSITE" id="PS51679">
    <property type="entry name" value="SAM_MT_C5"/>
    <property type="match status" value="1"/>
</dbReference>
<dbReference type="GO" id="GO:0044027">
    <property type="term" value="P:negative regulation of gene expression via chromosomal CpG island methylation"/>
    <property type="evidence" value="ECO:0007669"/>
    <property type="project" value="TreeGrafter"/>
</dbReference>
<dbReference type="PANTHER" id="PTHR10629">
    <property type="entry name" value="CYTOSINE-SPECIFIC METHYLTRANSFERASE"/>
    <property type="match status" value="1"/>
</dbReference>
<keyword evidence="3 5" id="KW-0949">S-adenosyl-L-methionine</keyword>